<dbReference type="InterPro" id="IPR035437">
    <property type="entry name" value="SNase_OB-fold_sf"/>
</dbReference>
<dbReference type="PROSITE" id="PS50830">
    <property type="entry name" value="TNASE_3"/>
    <property type="match status" value="1"/>
</dbReference>
<keyword evidence="1" id="KW-0472">Membrane</keyword>
<evidence type="ECO:0000259" key="2">
    <source>
        <dbReference type="PROSITE" id="PS50830"/>
    </source>
</evidence>
<evidence type="ECO:0000313" key="3">
    <source>
        <dbReference type="EMBL" id="QKV19711.1"/>
    </source>
</evidence>
<dbReference type="SUPFAM" id="SSF50199">
    <property type="entry name" value="Staphylococcal nuclease"/>
    <property type="match status" value="1"/>
</dbReference>
<evidence type="ECO:0000256" key="1">
    <source>
        <dbReference type="SAM" id="Phobius"/>
    </source>
</evidence>
<accession>A0A6N1VFM3</accession>
<dbReference type="SMART" id="SM00318">
    <property type="entry name" value="SNc"/>
    <property type="match status" value="1"/>
</dbReference>
<keyword evidence="4" id="KW-1185">Reference proteome</keyword>
<dbReference type="Proteomes" id="UP000509367">
    <property type="component" value="Chromosome"/>
</dbReference>
<reference evidence="3 4" key="1">
    <citation type="submission" date="2020-06" db="EMBL/GenBank/DDBJ databases">
        <title>Oricola thermophila sp. nov. isolated from a tidal sediments.</title>
        <authorList>
            <person name="Kwon K.K."/>
            <person name="Yang S.-H."/>
            <person name="Park M.-J."/>
        </authorList>
    </citation>
    <scope>NUCLEOTIDE SEQUENCE [LARGE SCALE GENOMIC DNA]</scope>
    <source>
        <strain evidence="3 4">MEBiC13590</strain>
    </source>
</reference>
<evidence type="ECO:0000313" key="4">
    <source>
        <dbReference type="Proteomes" id="UP000509367"/>
    </source>
</evidence>
<dbReference type="RefSeq" id="WP_175277602.1">
    <property type="nucleotide sequence ID" value="NZ_CP054836.1"/>
</dbReference>
<protein>
    <submittedName>
        <fullName evidence="3">Thermonuclease family protein</fullName>
    </submittedName>
</protein>
<dbReference type="AlphaFoldDB" id="A0A6N1VFM3"/>
<dbReference type="InterPro" id="IPR016071">
    <property type="entry name" value="Staphylococal_nuclease_OB-fold"/>
</dbReference>
<dbReference type="Pfam" id="PF00565">
    <property type="entry name" value="SNase"/>
    <property type="match status" value="1"/>
</dbReference>
<proteinExistence type="predicted"/>
<feature type="domain" description="TNase-like" evidence="2">
    <location>
        <begin position="91"/>
        <end position="179"/>
    </location>
</feature>
<feature type="transmembrane region" description="Helical" evidence="1">
    <location>
        <begin position="21"/>
        <end position="41"/>
    </location>
</feature>
<dbReference type="EMBL" id="CP054836">
    <property type="protein sequence ID" value="QKV19711.1"/>
    <property type="molecule type" value="Genomic_DNA"/>
</dbReference>
<sequence length="195" mass="21221">MAASKSSFVVPLHARRTARRIRRFALFAAFFAIGAGAALLVRQTDGLELSRFTGLVDTMTTSAYAPEPEGAATFLASVAPRPMPLCGSGRRVNCVVDGDTLWLDGEKIRIVNIDAPEVKGRCRAERERAATATRMLASLVSNRPIRLDREGRDRYGRTLASLVTPEGDVGSALVAQRLAVHWRGRREPAETWCGA</sequence>
<name>A0A6N1VFM3_9HYPH</name>
<gene>
    <name evidence="3" type="ORF">HTY61_15240</name>
</gene>
<dbReference type="Gene3D" id="2.40.50.90">
    <property type="match status" value="1"/>
</dbReference>
<dbReference type="KEGG" id="orm:HTY61_15240"/>
<keyword evidence="1" id="KW-0812">Transmembrane</keyword>
<keyword evidence="1" id="KW-1133">Transmembrane helix</keyword>
<organism evidence="3 4">
    <name type="scientific">Oricola thermophila</name>
    <dbReference type="NCBI Taxonomy" id="2742145"/>
    <lineage>
        <taxon>Bacteria</taxon>
        <taxon>Pseudomonadati</taxon>
        <taxon>Pseudomonadota</taxon>
        <taxon>Alphaproteobacteria</taxon>
        <taxon>Hyphomicrobiales</taxon>
        <taxon>Ahrensiaceae</taxon>
        <taxon>Oricola</taxon>
    </lineage>
</organism>